<dbReference type="GO" id="GO:0017065">
    <property type="term" value="F:single-strand selective uracil DNA N-glycosylase activity"/>
    <property type="evidence" value="ECO:0007669"/>
    <property type="project" value="InterPro"/>
</dbReference>
<evidence type="ECO:0000313" key="10">
    <source>
        <dbReference type="Proteomes" id="UP000792457"/>
    </source>
</evidence>
<reference evidence="9" key="1">
    <citation type="submission" date="2013-04" db="EMBL/GenBank/DDBJ databases">
        <authorList>
            <person name="Qu J."/>
            <person name="Murali S.C."/>
            <person name="Bandaranaike D."/>
            <person name="Bellair M."/>
            <person name="Blankenburg K."/>
            <person name="Chao H."/>
            <person name="Dinh H."/>
            <person name="Doddapaneni H."/>
            <person name="Downs B."/>
            <person name="Dugan-Rocha S."/>
            <person name="Elkadiri S."/>
            <person name="Gnanaolivu R.D."/>
            <person name="Hernandez B."/>
            <person name="Javaid M."/>
            <person name="Jayaseelan J.C."/>
            <person name="Lee S."/>
            <person name="Li M."/>
            <person name="Ming W."/>
            <person name="Munidasa M."/>
            <person name="Muniz J."/>
            <person name="Nguyen L."/>
            <person name="Ongeri F."/>
            <person name="Osuji N."/>
            <person name="Pu L.-L."/>
            <person name="Puazo M."/>
            <person name="Qu C."/>
            <person name="Quiroz J."/>
            <person name="Raj R."/>
            <person name="Weissenberger G."/>
            <person name="Xin Y."/>
            <person name="Zou X."/>
            <person name="Han Y."/>
            <person name="Richards S."/>
            <person name="Worley K."/>
            <person name="Muzny D."/>
            <person name="Gibbs R."/>
        </authorList>
    </citation>
    <scope>NUCLEOTIDE SEQUENCE</scope>
    <source>
        <strain evidence="9">Sampled in the wild</strain>
    </source>
</reference>
<dbReference type="SUPFAM" id="SSF52141">
    <property type="entry name" value="Uracil-DNA glycosylase-like"/>
    <property type="match status" value="1"/>
</dbReference>
<keyword evidence="5" id="KW-0238">DNA-binding</keyword>
<evidence type="ECO:0000256" key="4">
    <source>
        <dbReference type="ARBA" id="ARBA00022801"/>
    </source>
</evidence>
<dbReference type="GO" id="GO:0000703">
    <property type="term" value="F:oxidized pyrimidine nucleobase lesion DNA N-glycosylase activity"/>
    <property type="evidence" value="ECO:0007669"/>
    <property type="project" value="TreeGrafter"/>
</dbReference>
<evidence type="ECO:0000313" key="9">
    <source>
        <dbReference type="EMBL" id="KAG8236076.1"/>
    </source>
</evidence>
<evidence type="ECO:0000259" key="8">
    <source>
        <dbReference type="Pfam" id="PF03167"/>
    </source>
</evidence>
<dbReference type="GO" id="GO:0006284">
    <property type="term" value="P:base-excision repair"/>
    <property type="evidence" value="ECO:0007669"/>
    <property type="project" value="InterPro"/>
</dbReference>
<protein>
    <recommendedName>
        <fullName evidence="8">Uracil-DNA glycosylase-like domain-containing protein</fullName>
    </recommendedName>
</protein>
<dbReference type="PANTHER" id="PTHR13235">
    <property type="entry name" value="SINGLE-STRAND SELECTIVE MONOFUNCTIONAL URACIL DNA GLYCOSYLASE"/>
    <property type="match status" value="1"/>
</dbReference>
<keyword evidence="3" id="KW-0227">DNA damage</keyword>
<proteinExistence type="inferred from homology"/>
<evidence type="ECO:0000256" key="1">
    <source>
        <dbReference type="ARBA" id="ARBA00004123"/>
    </source>
</evidence>
<organism evidence="9 10">
    <name type="scientific">Ladona fulva</name>
    <name type="common">Scarce chaser dragonfly</name>
    <name type="synonym">Libellula fulva</name>
    <dbReference type="NCBI Taxonomy" id="123851"/>
    <lineage>
        <taxon>Eukaryota</taxon>
        <taxon>Metazoa</taxon>
        <taxon>Ecdysozoa</taxon>
        <taxon>Arthropoda</taxon>
        <taxon>Hexapoda</taxon>
        <taxon>Insecta</taxon>
        <taxon>Pterygota</taxon>
        <taxon>Palaeoptera</taxon>
        <taxon>Odonata</taxon>
        <taxon>Epiprocta</taxon>
        <taxon>Anisoptera</taxon>
        <taxon>Libelluloidea</taxon>
        <taxon>Libellulidae</taxon>
        <taxon>Ladona</taxon>
    </lineage>
</organism>
<sequence>MKIFCSSNVQDCLRFCDPVHVSIAEDLLAIEKNLSYTLNSLKFEIPVCYVYNPLEYASILHSMFVRKYCNSTKKVLFLGMNPGPWGMSQTGVPFGEISVVRDWLELDAPVGRPQREHPQRPVTGLACHRSEPSGRRFWGLLRKICPSAISALADAAVYNHCPISLLSESGRNITPAELKSKQLEPLLRPCDSALVSVLKLLQVNIIVSIGKYAEARAKAILRVNEELKQKISVVYLPHPSPRNLAIKDWEKTALEILQNSGIASILVGTV</sequence>
<feature type="domain" description="Uracil-DNA glycosylase-like" evidence="8">
    <location>
        <begin position="67"/>
        <end position="245"/>
    </location>
</feature>
<keyword evidence="10" id="KW-1185">Reference proteome</keyword>
<evidence type="ECO:0000256" key="3">
    <source>
        <dbReference type="ARBA" id="ARBA00022763"/>
    </source>
</evidence>
<evidence type="ECO:0000256" key="2">
    <source>
        <dbReference type="ARBA" id="ARBA00007889"/>
    </source>
</evidence>
<dbReference type="CDD" id="cd19374">
    <property type="entry name" value="UDG-F3_SMUG1-like"/>
    <property type="match status" value="1"/>
</dbReference>
<evidence type="ECO:0000256" key="6">
    <source>
        <dbReference type="ARBA" id="ARBA00023204"/>
    </source>
</evidence>
<gene>
    <name evidence="9" type="ORF">J437_LFUL016664</name>
</gene>
<comment type="caution">
    <text evidence="9">The sequence shown here is derived from an EMBL/GenBank/DDBJ whole genome shotgun (WGS) entry which is preliminary data.</text>
</comment>
<reference evidence="9" key="2">
    <citation type="submission" date="2017-10" db="EMBL/GenBank/DDBJ databases">
        <title>Ladona fulva Genome sequencing and assembly.</title>
        <authorList>
            <person name="Murali S."/>
            <person name="Richards S."/>
            <person name="Bandaranaike D."/>
            <person name="Bellair M."/>
            <person name="Blankenburg K."/>
            <person name="Chao H."/>
            <person name="Dinh H."/>
            <person name="Doddapaneni H."/>
            <person name="Dugan-Rocha S."/>
            <person name="Elkadiri S."/>
            <person name="Gnanaolivu R."/>
            <person name="Hernandez B."/>
            <person name="Skinner E."/>
            <person name="Javaid M."/>
            <person name="Lee S."/>
            <person name="Li M."/>
            <person name="Ming W."/>
            <person name="Munidasa M."/>
            <person name="Muniz J."/>
            <person name="Nguyen L."/>
            <person name="Hughes D."/>
            <person name="Osuji N."/>
            <person name="Pu L.-L."/>
            <person name="Puazo M."/>
            <person name="Qu C."/>
            <person name="Quiroz J."/>
            <person name="Raj R."/>
            <person name="Weissenberger G."/>
            <person name="Xin Y."/>
            <person name="Zou X."/>
            <person name="Han Y."/>
            <person name="Worley K."/>
            <person name="Muzny D."/>
            <person name="Gibbs R."/>
        </authorList>
    </citation>
    <scope>NUCLEOTIDE SEQUENCE</scope>
    <source>
        <strain evidence="9">Sampled in the wild</strain>
    </source>
</reference>
<comment type="subcellular location">
    <subcellularLocation>
        <location evidence="1">Nucleus</location>
    </subcellularLocation>
</comment>
<dbReference type="Pfam" id="PF03167">
    <property type="entry name" value="UDG"/>
    <property type="match status" value="1"/>
</dbReference>
<dbReference type="Gene3D" id="3.40.470.10">
    <property type="entry name" value="Uracil-DNA glycosylase-like domain"/>
    <property type="match status" value="1"/>
</dbReference>
<accession>A0A8K0P6W7</accession>
<dbReference type="InterPro" id="IPR036895">
    <property type="entry name" value="Uracil-DNA_glycosylase-like_sf"/>
</dbReference>
<name>A0A8K0P6W7_LADFU</name>
<keyword evidence="6" id="KW-0234">DNA repair</keyword>
<dbReference type="FunFam" id="3.40.470.10:FF:000005">
    <property type="entry name" value="Single-strand selective monofunctional uracil DNA glycosylase"/>
    <property type="match status" value="1"/>
</dbReference>
<evidence type="ECO:0000256" key="5">
    <source>
        <dbReference type="ARBA" id="ARBA00023125"/>
    </source>
</evidence>
<dbReference type="EMBL" id="KZ308985">
    <property type="protein sequence ID" value="KAG8236076.1"/>
    <property type="molecule type" value="Genomic_DNA"/>
</dbReference>
<dbReference type="GO" id="GO:0003677">
    <property type="term" value="F:DNA binding"/>
    <property type="evidence" value="ECO:0007669"/>
    <property type="project" value="UniProtKB-KW"/>
</dbReference>
<keyword evidence="7" id="KW-0539">Nucleus</keyword>
<dbReference type="GO" id="GO:0005634">
    <property type="term" value="C:nucleus"/>
    <property type="evidence" value="ECO:0007669"/>
    <property type="project" value="UniProtKB-SubCell"/>
</dbReference>
<dbReference type="PANTHER" id="PTHR13235:SF2">
    <property type="entry name" value="SINGLE-STRAND SELECTIVE MONOFUNCTIONAL URACIL DNA GLYCOSYLASE"/>
    <property type="match status" value="1"/>
</dbReference>
<dbReference type="InterPro" id="IPR005122">
    <property type="entry name" value="Uracil-DNA_glycosylase-like"/>
</dbReference>
<comment type="similarity">
    <text evidence="2">Belongs to the uracil-DNA glycosylase (UDG) superfamily. SMUG1 family.</text>
</comment>
<evidence type="ECO:0000256" key="7">
    <source>
        <dbReference type="ARBA" id="ARBA00023242"/>
    </source>
</evidence>
<keyword evidence="4" id="KW-0378">Hydrolase</keyword>
<dbReference type="AlphaFoldDB" id="A0A8K0P6W7"/>
<dbReference type="InterPro" id="IPR039134">
    <property type="entry name" value="SMUG1"/>
</dbReference>
<dbReference type="OrthoDB" id="408702at2759"/>
<dbReference type="Proteomes" id="UP000792457">
    <property type="component" value="Unassembled WGS sequence"/>
</dbReference>